<dbReference type="InterPro" id="IPR011990">
    <property type="entry name" value="TPR-like_helical_dom_sf"/>
</dbReference>
<accession>A0A1Y2I6N9</accession>
<feature type="compositionally biased region" description="Polar residues" evidence="6">
    <location>
        <begin position="719"/>
        <end position="735"/>
    </location>
</feature>
<reference evidence="9 10" key="1">
    <citation type="submission" date="2016-07" db="EMBL/GenBank/DDBJ databases">
        <title>Pervasive Adenine N6-methylation of Active Genes in Fungi.</title>
        <authorList>
            <consortium name="DOE Joint Genome Institute"/>
            <person name="Mondo S.J."/>
            <person name="Dannebaum R.O."/>
            <person name="Kuo R.C."/>
            <person name="Labutti K."/>
            <person name="Haridas S."/>
            <person name="Kuo A."/>
            <person name="Salamov A."/>
            <person name="Ahrendt S.R."/>
            <person name="Lipzen A."/>
            <person name="Sullivan W."/>
            <person name="Andreopoulos W.B."/>
            <person name="Clum A."/>
            <person name="Lindquist E."/>
            <person name="Daum C."/>
            <person name="Ramamoorthy G.K."/>
            <person name="Gryganskyi A."/>
            <person name="Culley D."/>
            <person name="Magnuson J.K."/>
            <person name="James T.Y."/>
            <person name="O'Malley M.A."/>
            <person name="Stajich J.E."/>
            <person name="Spatafora J.W."/>
            <person name="Visel A."/>
            <person name="Grigoriev I.V."/>
        </authorList>
    </citation>
    <scope>NUCLEOTIDE SEQUENCE [LARGE SCALE GENOMIC DNA]</scope>
    <source>
        <strain evidence="9 10">PL171</strain>
    </source>
</reference>
<feature type="domain" description="IF140/IFT172/WDR19 TPR" evidence="8">
    <location>
        <begin position="763"/>
        <end position="961"/>
    </location>
</feature>
<keyword evidence="4" id="KW-0969">Cilium</keyword>
<gene>
    <name evidence="9" type="ORF">BCR44DRAFT_1422249</name>
</gene>
<dbReference type="PANTHER" id="PTHR15722">
    <property type="entry name" value="IFT140/172-RELATED"/>
    <property type="match status" value="1"/>
</dbReference>
<evidence type="ECO:0000256" key="2">
    <source>
        <dbReference type="ARBA" id="ARBA00022574"/>
    </source>
</evidence>
<dbReference type="GO" id="GO:0036064">
    <property type="term" value="C:ciliary basal body"/>
    <property type="evidence" value="ECO:0007669"/>
    <property type="project" value="TreeGrafter"/>
</dbReference>
<evidence type="ECO:0000256" key="4">
    <source>
        <dbReference type="ARBA" id="ARBA00023069"/>
    </source>
</evidence>
<dbReference type="InterPro" id="IPR056168">
    <property type="entry name" value="TPR_IF140/IFT172/WDR19"/>
</dbReference>
<feature type="compositionally biased region" description="Low complexity" evidence="6">
    <location>
        <begin position="736"/>
        <end position="757"/>
    </location>
</feature>
<evidence type="ECO:0000256" key="6">
    <source>
        <dbReference type="SAM" id="MobiDB-lite"/>
    </source>
</evidence>
<dbReference type="Gene3D" id="1.25.40.470">
    <property type="match status" value="2"/>
</dbReference>
<feature type="region of interest" description="Disordered" evidence="6">
    <location>
        <begin position="268"/>
        <end position="294"/>
    </location>
</feature>
<evidence type="ECO:0000313" key="9">
    <source>
        <dbReference type="EMBL" id="ORZ41152.1"/>
    </source>
</evidence>
<protein>
    <recommendedName>
        <fullName evidence="11">Intraflagellar transport protein 140</fullName>
    </recommendedName>
</protein>
<feature type="region of interest" description="Disordered" evidence="6">
    <location>
        <begin position="1132"/>
        <end position="1178"/>
    </location>
</feature>
<comment type="subcellular location">
    <subcellularLocation>
        <location evidence="1">Cell projection</location>
        <location evidence="1">Cilium</location>
    </subcellularLocation>
</comment>
<dbReference type="SUPFAM" id="SSF48452">
    <property type="entry name" value="TPR-like"/>
    <property type="match status" value="1"/>
</dbReference>
<dbReference type="GO" id="GO:0030991">
    <property type="term" value="C:intraciliary transport particle A"/>
    <property type="evidence" value="ECO:0007669"/>
    <property type="project" value="TreeGrafter"/>
</dbReference>
<evidence type="ECO:0000256" key="1">
    <source>
        <dbReference type="ARBA" id="ARBA00004138"/>
    </source>
</evidence>
<evidence type="ECO:0000256" key="3">
    <source>
        <dbReference type="ARBA" id="ARBA00022737"/>
    </source>
</evidence>
<dbReference type="Pfam" id="PF24762">
    <property type="entry name" value="TPR_IF140-IFT172"/>
    <property type="match status" value="2"/>
</dbReference>
<comment type="caution">
    <text evidence="9">The sequence shown here is derived from an EMBL/GenBank/DDBJ whole genome shotgun (WGS) entry which is preliminary data.</text>
</comment>
<keyword evidence="10" id="KW-1185">Reference proteome</keyword>
<keyword evidence="3" id="KW-0677">Repeat</keyword>
<evidence type="ECO:0000256" key="5">
    <source>
        <dbReference type="ARBA" id="ARBA00023273"/>
    </source>
</evidence>
<sequence length="1178" mass="123239">MLLAIRRGQLRLLAEHQLMAGVGPDAAAVQVGLASVELVPLDTPTAPSAATGLGGSGGGTVLNVPAGIKPQGLAVGPQHVVVWSSSRAAVMHIKDKVTVSEFGHAAEVMYVMGDQSLVQVTLSHVLVGNMAGKTAMAVQCSPMAEDEVVASSAMGEMVAVVTKSGCVSVVQGGGAGGAGQCLVSMKEMGPLVKKAKKEIGQGIGGELIGCSQIAVNATGSHVALTGTVGSVDILLVYARETGSVAMIPIQPVRLMFDARDPRLLVVETRSTTSSTPGSSSSQDLTPSNTDDDEESGTLHAFFVEGPDVFASTAQPHRGRLLAVRSPYLFLLPPDSSSATGPADTAATGLIARHLLADFADLTLSMPSTTATSLASSSSSAAPLVTPTVLLDRKLVQGMLDFRLALARNNLDLAFQLMPVRSSKSIWLTLASMCVKSRQVKAVMQCLAHAGHAMGVRLVREALGDGESGGQVEALGVAAQVLGMDQEADKVYVEAGRWELVSRMAARTAGDAKRAIDVAKAKDKLGVPRAHYDAAMAVAKLDPENDQVVQLLELSDARDTGIPRHLLLTSSAAAASAYLTRPTAPAAHLRYRAQWAESQGDLAGALALYARAGDTHAVVRVHCELGAIRDARECAEANVASCPAAAYHLAQYYERAGKVKDAVAWYAKARCIARAVGLAKEHGLVDDVMSLALRAASNAGGKEIVVDAARWFEGLAAAQRTQPESAGATSPTGRKQSPTARSPSRATTATRRASSKSPVPHGPTHMERAVRLYLKAGMASKALDLAVDEHLFDLVLDVVNTSTAGSTGAAGDNNLDAAALTRIAEFMLLHHQHQKAVDLYVAAGNVDAALHVCLEHHVALTEAWVDQVFAPLASTSPQIWSKVADACMSQNLFDLASKKYTLAGDKVGAIKALIKQGNVEQVVFFASVSGAKNKDMYILAANFLQTRDWRSDPALLKHIVTFYTKAKAYDHLGSFFETCAQIEVDEYSSYEKALGALKEAHKCTAKSTHASKPAKLMLLERKMDLISKFVAAQQAATSASTSAAAGGGGGVDDTLQLCAALLNDPDVEIAVRTGDIYALLIETYLTHALVPQAREIYTRMLGAVPLRLVPYYLDAGALAVVDPEFKERLAAAGGAGEGKAGRGRPGTAAASEVDDESHGLVEEEAGVSEISGAGRGLGV</sequence>
<name>A0A1Y2I6N9_9FUNG</name>
<feature type="compositionally biased region" description="Low complexity" evidence="6">
    <location>
        <begin position="268"/>
        <end position="281"/>
    </location>
</feature>
<dbReference type="InterPro" id="IPR056156">
    <property type="entry name" value="TPR_IF140_C"/>
</dbReference>
<feature type="domain" description="IF140 C-terminal TPR" evidence="7">
    <location>
        <begin position="969"/>
        <end position="1099"/>
    </location>
</feature>
<organism evidence="9 10">
    <name type="scientific">Catenaria anguillulae PL171</name>
    <dbReference type="NCBI Taxonomy" id="765915"/>
    <lineage>
        <taxon>Eukaryota</taxon>
        <taxon>Fungi</taxon>
        <taxon>Fungi incertae sedis</taxon>
        <taxon>Blastocladiomycota</taxon>
        <taxon>Blastocladiomycetes</taxon>
        <taxon>Blastocladiales</taxon>
        <taxon>Catenariaceae</taxon>
        <taxon>Catenaria</taxon>
    </lineage>
</organism>
<dbReference type="AlphaFoldDB" id="A0A1Y2I6N9"/>
<feature type="domain" description="IF140/IFT172/WDR19 TPR" evidence="8">
    <location>
        <begin position="409"/>
        <end position="715"/>
    </location>
</feature>
<evidence type="ECO:0000313" key="10">
    <source>
        <dbReference type="Proteomes" id="UP000193411"/>
    </source>
</evidence>
<feature type="region of interest" description="Disordered" evidence="6">
    <location>
        <begin position="719"/>
        <end position="763"/>
    </location>
</feature>
<keyword evidence="2" id="KW-0853">WD repeat</keyword>
<dbReference type="OrthoDB" id="10258787at2759"/>
<dbReference type="Pfam" id="PF24760">
    <property type="entry name" value="TPR_IF140_C"/>
    <property type="match status" value="1"/>
</dbReference>
<evidence type="ECO:0000259" key="8">
    <source>
        <dbReference type="Pfam" id="PF24762"/>
    </source>
</evidence>
<dbReference type="PANTHER" id="PTHR15722:SF7">
    <property type="entry name" value="INTRAFLAGELLAR TRANSPORT PROTEIN 140 HOMOLOG"/>
    <property type="match status" value="1"/>
</dbReference>
<dbReference type="Proteomes" id="UP000193411">
    <property type="component" value="Unassembled WGS sequence"/>
</dbReference>
<dbReference type="STRING" id="765915.A0A1Y2I6N9"/>
<evidence type="ECO:0000259" key="7">
    <source>
        <dbReference type="Pfam" id="PF24760"/>
    </source>
</evidence>
<evidence type="ECO:0008006" key="11">
    <source>
        <dbReference type="Google" id="ProtNLM"/>
    </source>
</evidence>
<proteinExistence type="predicted"/>
<dbReference type="GO" id="GO:0005930">
    <property type="term" value="C:axoneme"/>
    <property type="evidence" value="ECO:0007669"/>
    <property type="project" value="TreeGrafter"/>
</dbReference>
<dbReference type="GO" id="GO:0035721">
    <property type="term" value="P:intraciliary retrograde transport"/>
    <property type="evidence" value="ECO:0007669"/>
    <property type="project" value="TreeGrafter"/>
</dbReference>
<dbReference type="EMBL" id="MCFL01000001">
    <property type="protein sequence ID" value="ORZ41152.1"/>
    <property type="molecule type" value="Genomic_DNA"/>
</dbReference>
<keyword evidence="5" id="KW-0966">Cell projection</keyword>